<sequence>MGAGDQVACMSVVALFSLALIVTSSLFVQSRAAKSPAMLAAQQVRAPF</sequence>
<organism evidence="1 2">
    <name type="scientific">Bradyrhizobium brasilense</name>
    <dbReference type="NCBI Taxonomy" id="1419277"/>
    <lineage>
        <taxon>Bacteria</taxon>
        <taxon>Pseudomonadati</taxon>
        <taxon>Pseudomonadota</taxon>
        <taxon>Alphaproteobacteria</taxon>
        <taxon>Hyphomicrobiales</taxon>
        <taxon>Nitrobacteraceae</taxon>
        <taxon>Bradyrhizobium</taxon>
    </lineage>
</organism>
<name>A0A1G7IN59_9BRAD</name>
<gene>
    <name evidence="1" type="ORF">SAMN05216337_104593</name>
</gene>
<evidence type="ECO:0000313" key="2">
    <source>
        <dbReference type="Proteomes" id="UP000199245"/>
    </source>
</evidence>
<accession>A0A1G7IN59</accession>
<reference evidence="1 2" key="1">
    <citation type="submission" date="2016-10" db="EMBL/GenBank/DDBJ databases">
        <authorList>
            <person name="de Groot N.N."/>
        </authorList>
    </citation>
    <scope>NUCLEOTIDE SEQUENCE [LARGE SCALE GENOMIC DNA]</scope>
    <source>
        <strain evidence="1 2">R5</strain>
    </source>
</reference>
<proteinExistence type="predicted"/>
<dbReference type="AlphaFoldDB" id="A0A1G7IN59"/>
<evidence type="ECO:0000313" key="1">
    <source>
        <dbReference type="EMBL" id="SDF13998.1"/>
    </source>
</evidence>
<dbReference type="RefSeq" id="WP_176937152.1">
    <property type="nucleotide sequence ID" value="NZ_FMZW01000045.1"/>
</dbReference>
<dbReference type="EMBL" id="FMZW01000045">
    <property type="protein sequence ID" value="SDF13998.1"/>
    <property type="molecule type" value="Genomic_DNA"/>
</dbReference>
<dbReference type="Proteomes" id="UP000199245">
    <property type="component" value="Unassembled WGS sequence"/>
</dbReference>
<protein>
    <submittedName>
        <fullName evidence="1">Uncharacterized protein</fullName>
    </submittedName>
</protein>